<keyword evidence="3" id="KW-1185">Reference proteome</keyword>
<proteinExistence type="predicted"/>
<evidence type="ECO:0000256" key="1">
    <source>
        <dbReference type="SAM" id="Phobius"/>
    </source>
</evidence>
<reference evidence="4" key="1">
    <citation type="submission" date="2016-06" db="UniProtKB">
        <authorList>
            <consortium name="WormBaseParasite"/>
        </authorList>
    </citation>
    <scope>IDENTIFICATION</scope>
</reference>
<keyword evidence="1" id="KW-1133">Transmembrane helix</keyword>
<evidence type="ECO:0000313" key="2">
    <source>
        <dbReference type="EMBL" id="VDP16742.1"/>
    </source>
</evidence>
<dbReference type="EMBL" id="UZAJ01040798">
    <property type="protein sequence ID" value="VDP16742.1"/>
    <property type="molecule type" value="Genomic_DNA"/>
</dbReference>
<accession>A0A183I3Q8</accession>
<dbReference type="Proteomes" id="UP000267606">
    <property type="component" value="Unassembled WGS sequence"/>
</dbReference>
<dbReference type="WBParaSite" id="OFLC_0001437801-mRNA-1">
    <property type="protein sequence ID" value="OFLC_0001437801-mRNA-1"/>
    <property type="gene ID" value="OFLC_0001437801"/>
</dbReference>
<gene>
    <name evidence="2" type="ORF">OFLC_LOCUS14370</name>
</gene>
<evidence type="ECO:0000313" key="3">
    <source>
        <dbReference type="Proteomes" id="UP000267606"/>
    </source>
</evidence>
<evidence type="ECO:0000313" key="4">
    <source>
        <dbReference type="WBParaSite" id="OFLC_0001437801-mRNA-1"/>
    </source>
</evidence>
<organism evidence="4">
    <name type="scientific">Onchocerca flexuosa</name>
    <dbReference type="NCBI Taxonomy" id="387005"/>
    <lineage>
        <taxon>Eukaryota</taxon>
        <taxon>Metazoa</taxon>
        <taxon>Ecdysozoa</taxon>
        <taxon>Nematoda</taxon>
        <taxon>Chromadorea</taxon>
        <taxon>Rhabditida</taxon>
        <taxon>Spirurina</taxon>
        <taxon>Spiruromorpha</taxon>
        <taxon>Filarioidea</taxon>
        <taxon>Onchocercidae</taxon>
        <taxon>Onchocerca</taxon>
    </lineage>
</organism>
<sequence>MGSNGVYSMIISFIIIIITVMDRYCSSHATNSSSMVHNNKD</sequence>
<protein>
    <submittedName>
        <fullName evidence="4">CPXV012 protein</fullName>
    </submittedName>
</protein>
<keyword evidence="1" id="KW-0472">Membrane</keyword>
<reference evidence="2 3" key="2">
    <citation type="submission" date="2018-11" db="EMBL/GenBank/DDBJ databases">
        <authorList>
            <consortium name="Pathogen Informatics"/>
        </authorList>
    </citation>
    <scope>NUCLEOTIDE SEQUENCE [LARGE SCALE GENOMIC DNA]</scope>
</reference>
<dbReference type="AlphaFoldDB" id="A0A183I3Q8"/>
<name>A0A183I3Q8_9BILA</name>
<feature type="transmembrane region" description="Helical" evidence="1">
    <location>
        <begin position="6"/>
        <end position="25"/>
    </location>
</feature>
<keyword evidence="1" id="KW-0812">Transmembrane</keyword>